<proteinExistence type="predicted"/>
<sequence length="56" mass="6156">MVTARLGERDDDAGYRIRLATDEEVVRLLPPVAGEHGSVTLWRFADTVGRLFGGRG</sequence>
<evidence type="ECO:0000313" key="1">
    <source>
        <dbReference type="EMBL" id="GAA0245179.1"/>
    </source>
</evidence>
<gene>
    <name evidence="1" type="ORF">GCM10010492_50660</name>
</gene>
<dbReference type="Proteomes" id="UP001500416">
    <property type="component" value="Unassembled WGS sequence"/>
</dbReference>
<evidence type="ECO:0000313" key="2">
    <source>
        <dbReference type="Proteomes" id="UP001500416"/>
    </source>
</evidence>
<accession>A0ABN0UBM2</accession>
<keyword evidence="2" id="KW-1185">Reference proteome</keyword>
<protein>
    <submittedName>
        <fullName evidence="1">Uncharacterized protein</fullName>
    </submittedName>
</protein>
<reference evidence="1 2" key="1">
    <citation type="journal article" date="2019" name="Int. J. Syst. Evol. Microbiol.">
        <title>The Global Catalogue of Microorganisms (GCM) 10K type strain sequencing project: providing services to taxonomists for standard genome sequencing and annotation.</title>
        <authorList>
            <consortium name="The Broad Institute Genomics Platform"/>
            <consortium name="The Broad Institute Genome Sequencing Center for Infectious Disease"/>
            <person name="Wu L."/>
            <person name="Ma J."/>
        </authorList>
    </citation>
    <scope>NUCLEOTIDE SEQUENCE [LARGE SCALE GENOMIC DNA]</scope>
    <source>
        <strain evidence="1 2">JCM 3380</strain>
    </source>
</reference>
<name>A0ABN0UBM2_9PSEU</name>
<organism evidence="1 2">
    <name type="scientific">Saccharothrix mutabilis subsp. mutabilis</name>
    <dbReference type="NCBI Taxonomy" id="66855"/>
    <lineage>
        <taxon>Bacteria</taxon>
        <taxon>Bacillati</taxon>
        <taxon>Actinomycetota</taxon>
        <taxon>Actinomycetes</taxon>
        <taxon>Pseudonocardiales</taxon>
        <taxon>Pseudonocardiaceae</taxon>
        <taxon>Saccharothrix</taxon>
    </lineage>
</organism>
<dbReference type="EMBL" id="BAAABU010000013">
    <property type="protein sequence ID" value="GAA0245179.1"/>
    <property type="molecule type" value="Genomic_DNA"/>
</dbReference>
<comment type="caution">
    <text evidence="1">The sequence shown here is derived from an EMBL/GenBank/DDBJ whole genome shotgun (WGS) entry which is preliminary data.</text>
</comment>